<comment type="caution">
    <text evidence="1">The sequence shown here is derived from an EMBL/GenBank/DDBJ whole genome shotgun (WGS) entry which is preliminary data.</text>
</comment>
<dbReference type="RefSeq" id="WP_229931910.1">
    <property type="nucleotide sequence ID" value="NZ_CAJHOF010000001.1"/>
</dbReference>
<dbReference type="InterPro" id="IPR021011">
    <property type="entry name" value="HobA"/>
</dbReference>
<dbReference type="Proteomes" id="UP000789803">
    <property type="component" value="Unassembled WGS sequence"/>
</dbReference>
<accession>A0ABN7K2M4</accession>
<evidence type="ECO:0000313" key="1">
    <source>
        <dbReference type="EMBL" id="CAD7286786.1"/>
    </source>
</evidence>
<dbReference type="InterPro" id="IPR038381">
    <property type="entry name" value="HobA_sf"/>
</dbReference>
<dbReference type="Gene3D" id="3.40.50.11670">
    <property type="entry name" value="DNA replication regulator HobA"/>
    <property type="match status" value="1"/>
</dbReference>
<keyword evidence="2" id="KW-1185">Reference proteome</keyword>
<reference evidence="1 2" key="1">
    <citation type="submission" date="2020-11" db="EMBL/GenBank/DDBJ databases">
        <authorList>
            <person name="Peeters C."/>
        </authorList>
    </citation>
    <scope>NUCLEOTIDE SEQUENCE [LARGE SCALE GENOMIC DNA]</scope>
    <source>
        <strain evidence="1 2">LMG 7974</strain>
    </source>
</reference>
<name>A0ABN7K2M4_9BACT</name>
<organism evidence="1 2">
    <name type="scientific">Campylobacter majalis</name>
    <dbReference type="NCBI Taxonomy" id="2790656"/>
    <lineage>
        <taxon>Bacteria</taxon>
        <taxon>Pseudomonadati</taxon>
        <taxon>Campylobacterota</taxon>
        <taxon>Epsilonproteobacteria</taxon>
        <taxon>Campylobacterales</taxon>
        <taxon>Campylobacteraceae</taxon>
        <taxon>Campylobacter</taxon>
    </lineage>
</organism>
<protein>
    <recommendedName>
        <fullName evidence="3">DnaA-binding chromosome replication initiation factor</fullName>
    </recommendedName>
</protein>
<evidence type="ECO:0000313" key="2">
    <source>
        <dbReference type="Proteomes" id="UP000789803"/>
    </source>
</evidence>
<dbReference type="Pfam" id="PF12163">
    <property type="entry name" value="HobA"/>
    <property type="match status" value="1"/>
</dbReference>
<proteinExistence type="predicted"/>
<gene>
    <name evidence="1" type="ORF">LMG7974_00083</name>
</gene>
<dbReference type="EMBL" id="CAJHOF010000001">
    <property type="protein sequence ID" value="CAD7286786.1"/>
    <property type="molecule type" value="Genomic_DNA"/>
</dbReference>
<evidence type="ECO:0008006" key="3">
    <source>
        <dbReference type="Google" id="ProtNLM"/>
    </source>
</evidence>
<sequence>MQEFMKWTLDAIRTEGLSMSWMEAKRVEWTLLLAPRLRHLLNGGTFVIITDDERAWFETYILSNINNSQNTRPILPFVSLRSFYPALDSINSKDEMMLLDDMLSLAFGNGYMYFYIGKSNDKRSQIAKLNDDSYLWLFDEQVQNSFFLSSKDESLDTKLISLFKLFNKSIDAALMAQISL</sequence>